<feature type="domain" description="Glycosyltransferase 2-like" evidence="4">
    <location>
        <begin position="88"/>
        <end position="216"/>
    </location>
</feature>
<dbReference type="InterPro" id="IPR009080">
    <property type="entry name" value="tRNAsynth_Ia_anticodon-bd"/>
</dbReference>
<dbReference type="EMBL" id="BNJG01000001">
    <property type="protein sequence ID" value="GHO55167.1"/>
    <property type="molecule type" value="Genomic_DNA"/>
</dbReference>
<evidence type="ECO:0000259" key="5">
    <source>
        <dbReference type="Pfam" id="PF23493"/>
    </source>
</evidence>
<sequence>MTTRPIRHSIPPEILALSHERDQLRRRGQYARADELKQQLEEAGYAVKDNPRGAHLVILPSVDIDDKTYRLTRLVPSRLDEKATRDFSIIILATNTQDQTRRCIESVLRHAGDADLEILLVDNASQDGLDLWADASRYNEPRLRLVRPSRRLGTAEAYNLALKQSLGRDIVLLSSHIELTGDIFTPLASTLSDPDVGITGAQGWVTADLRHFEESEEQEVEVIDLQCLAFRRSRLKETGLFDEHYRYPHYMDIDFNFAMRDLGLETCVTSDLPLKRHEEIEETYYSDDERSRLSKRNFYRFLNKWGERDDLLLYDEEDEDEEDDDEEGEE</sequence>
<comment type="caution">
    <text evidence="6">The sequence shown here is derived from an EMBL/GenBank/DDBJ whole genome shotgun (WGS) entry which is preliminary data.</text>
</comment>
<dbReference type="Gene3D" id="1.20.120.1910">
    <property type="entry name" value="Cysteine-tRNA ligase, C-terminal anti-codon recognition domain"/>
    <property type="match status" value="1"/>
</dbReference>
<keyword evidence="1" id="KW-0436">Ligase</keyword>
<dbReference type="InterPro" id="IPR056411">
    <property type="entry name" value="CysS_C"/>
</dbReference>
<evidence type="ECO:0000256" key="1">
    <source>
        <dbReference type="ARBA" id="ARBA00022598"/>
    </source>
</evidence>
<keyword evidence="3" id="KW-0067">ATP-binding</keyword>
<evidence type="ECO:0000256" key="2">
    <source>
        <dbReference type="ARBA" id="ARBA00022741"/>
    </source>
</evidence>
<dbReference type="SUPFAM" id="SSF47323">
    <property type="entry name" value="Anticodon-binding domain of a subclass of class I aminoacyl-tRNA synthetases"/>
    <property type="match status" value="1"/>
</dbReference>
<evidence type="ECO:0000256" key="3">
    <source>
        <dbReference type="ARBA" id="ARBA00022840"/>
    </source>
</evidence>
<evidence type="ECO:0000313" key="7">
    <source>
        <dbReference type="Proteomes" id="UP000654345"/>
    </source>
</evidence>
<keyword evidence="7" id="KW-1185">Reference proteome</keyword>
<protein>
    <recommendedName>
        <fullName evidence="8">Glycosyltransferase 2-like domain-containing protein</fullName>
    </recommendedName>
</protein>
<accession>A0ABQ3US24</accession>
<evidence type="ECO:0000259" key="4">
    <source>
        <dbReference type="Pfam" id="PF00535"/>
    </source>
</evidence>
<evidence type="ECO:0008006" key="8">
    <source>
        <dbReference type="Google" id="ProtNLM"/>
    </source>
</evidence>
<dbReference type="Pfam" id="PF23493">
    <property type="entry name" value="CysS_C"/>
    <property type="match status" value="1"/>
</dbReference>
<proteinExistence type="predicted"/>
<dbReference type="InterPro" id="IPR001173">
    <property type="entry name" value="Glyco_trans_2-like"/>
</dbReference>
<feature type="domain" description="Cysteinyl-tRNA ligase anticodon binding" evidence="5">
    <location>
        <begin position="9"/>
        <end position="52"/>
    </location>
</feature>
<gene>
    <name evidence="6" type="ORF">KSB_36420</name>
</gene>
<dbReference type="Gene3D" id="3.90.550.10">
    <property type="entry name" value="Spore Coat Polysaccharide Biosynthesis Protein SpsA, Chain A"/>
    <property type="match status" value="1"/>
</dbReference>
<organism evidence="6 7">
    <name type="scientific">Ktedonobacter robiniae</name>
    <dbReference type="NCBI Taxonomy" id="2778365"/>
    <lineage>
        <taxon>Bacteria</taxon>
        <taxon>Bacillati</taxon>
        <taxon>Chloroflexota</taxon>
        <taxon>Ktedonobacteria</taxon>
        <taxon>Ktedonobacterales</taxon>
        <taxon>Ktedonobacteraceae</taxon>
        <taxon>Ktedonobacter</taxon>
    </lineage>
</organism>
<dbReference type="Pfam" id="PF00535">
    <property type="entry name" value="Glycos_transf_2"/>
    <property type="match status" value="1"/>
</dbReference>
<dbReference type="PANTHER" id="PTHR43179">
    <property type="entry name" value="RHAMNOSYLTRANSFERASE WBBL"/>
    <property type="match status" value="1"/>
</dbReference>
<reference evidence="6 7" key="1">
    <citation type="journal article" date="2021" name="Int. J. Syst. Evol. Microbiol.">
        <title>Reticulibacter mediterranei gen. nov., sp. nov., within the new family Reticulibacteraceae fam. nov., and Ktedonospora formicarum gen. nov., sp. nov., Ktedonobacter robiniae sp. nov., Dictyobacter formicarum sp. nov. and Dictyobacter arantiisoli sp. nov., belonging to the class Ktedonobacteria.</title>
        <authorList>
            <person name="Yabe S."/>
            <person name="Zheng Y."/>
            <person name="Wang C.M."/>
            <person name="Sakai Y."/>
            <person name="Abe K."/>
            <person name="Yokota A."/>
            <person name="Donadio S."/>
            <person name="Cavaletti L."/>
            <person name="Monciardini P."/>
        </authorList>
    </citation>
    <scope>NUCLEOTIDE SEQUENCE [LARGE SCALE GENOMIC DNA]</scope>
    <source>
        <strain evidence="6 7">SOSP1-30</strain>
    </source>
</reference>
<dbReference type="Proteomes" id="UP000654345">
    <property type="component" value="Unassembled WGS sequence"/>
</dbReference>
<dbReference type="PANTHER" id="PTHR43179:SF7">
    <property type="entry name" value="RHAMNOSYLTRANSFERASE WBBL"/>
    <property type="match status" value="1"/>
</dbReference>
<dbReference type="SUPFAM" id="SSF53448">
    <property type="entry name" value="Nucleotide-diphospho-sugar transferases"/>
    <property type="match status" value="1"/>
</dbReference>
<keyword evidence="2" id="KW-0547">Nucleotide-binding</keyword>
<dbReference type="InterPro" id="IPR029044">
    <property type="entry name" value="Nucleotide-diphossugar_trans"/>
</dbReference>
<name>A0ABQ3US24_9CHLR</name>
<evidence type="ECO:0000313" key="6">
    <source>
        <dbReference type="EMBL" id="GHO55167.1"/>
    </source>
</evidence>
<dbReference type="RefSeq" id="WP_201371790.1">
    <property type="nucleotide sequence ID" value="NZ_BNJG01000001.1"/>
</dbReference>